<dbReference type="GO" id="GO:0003729">
    <property type="term" value="F:mRNA binding"/>
    <property type="evidence" value="ECO:0007669"/>
    <property type="project" value="TreeGrafter"/>
</dbReference>
<dbReference type="InterPro" id="IPR036612">
    <property type="entry name" value="KH_dom_type_1_sf"/>
</dbReference>
<dbReference type="SUPFAM" id="SSF54791">
    <property type="entry name" value="Eukaryotic type KH-domain (KH-domain type I)"/>
    <property type="match status" value="1"/>
</dbReference>
<keyword evidence="1" id="KW-1133">Transmembrane helix</keyword>
<dbReference type="GO" id="GO:0005634">
    <property type="term" value="C:nucleus"/>
    <property type="evidence" value="ECO:0007669"/>
    <property type="project" value="TreeGrafter"/>
</dbReference>
<evidence type="ECO:0000256" key="1">
    <source>
        <dbReference type="SAM" id="Phobius"/>
    </source>
</evidence>
<evidence type="ECO:0000313" key="3">
    <source>
        <dbReference type="Proteomes" id="UP000197138"/>
    </source>
</evidence>
<comment type="caution">
    <text evidence="2">The sequence shown here is derived from an EMBL/GenBank/DDBJ whole genome shotgun (WGS) entry which is preliminary data.</text>
</comment>
<proteinExistence type="predicted"/>
<dbReference type="AlphaFoldDB" id="A0A218WTX1"/>
<dbReference type="Gene3D" id="3.30.1370.10">
    <property type="entry name" value="K Homology domain, type 1"/>
    <property type="match status" value="1"/>
</dbReference>
<protein>
    <submittedName>
        <fullName evidence="2">Uncharacterized protein</fullName>
    </submittedName>
</protein>
<gene>
    <name evidence="2" type="ORF">CDL15_Pgr009594</name>
</gene>
<dbReference type="GO" id="GO:0048024">
    <property type="term" value="P:regulation of mRNA splicing, via spliceosome"/>
    <property type="evidence" value="ECO:0007669"/>
    <property type="project" value="TreeGrafter"/>
</dbReference>
<evidence type="ECO:0000313" key="2">
    <source>
        <dbReference type="EMBL" id="OWM75949.1"/>
    </source>
</evidence>
<accession>A0A218WTX1</accession>
<feature type="transmembrane region" description="Helical" evidence="1">
    <location>
        <begin position="99"/>
        <end position="118"/>
    </location>
</feature>
<dbReference type="InterPro" id="IPR045071">
    <property type="entry name" value="BBP-like"/>
</dbReference>
<dbReference type="EMBL" id="MTKT01003224">
    <property type="protein sequence ID" value="OWM75949.1"/>
    <property type="molecule type" value="Genomic_DNA"/>
</dbReference>
<feature type="transmembrane region" description="Helical" evidence="1">
    <location>
        <begin position="219"/>
        <end position="239"/>
    </location>
</feature>
<dbReference type="PANTHER" id="PTHR11208">
    <property type="entry name" value="RNA-BINDING PROTEIN RELATED"/>
    <property type="match status" value="1"/>
</dbReference>
<sequence length="255" mass="27736">MMRGKPGYEHLNEPLHILLEAELPVEIIDARLIQACDLLLDLLTPMDESQDFYKKQQLRELAILNGTLREEGSPMSGSVSLYQNSLGHRHLLTITRREHLVLSGLHLVLSLSIVSPIISNLLAMASPHHDLIITQSFFILSLFLIISHTTASATTNCINTPPSSTKNLSDAASPSAGRIVDCSSSLGTVSMCTSSDVVVIKEENGNDQSGLGHYKLKVVVAWAVGFGFMGLLVLGAWLMRRSIKIAADKVVALDI</sequence>
<dbReference type="PANTHER" id="PTHR11208:SF104">
    <property type="entry name" value="OS02G0722700 PROTEIN"/>
    <property type="match status" value="1"/>
</dbReference>
<name>A0A218WTX1_PUNGR</name>
<keyword evidence="1" id="KW-0812">Transmembrane</keyword>
<dbReference type="Proteomes" id="UP000197138">
    <property type="component" value="Unassembled WGS sequence"/>
</dbReference>
<keyword evidence="1" id="KW-0472">Membrane</keyword>
<reference evidence="3" key="1">
    <citation type="journal article" date="2017" name="Plant J.">
        <title>The pomegranate (Punica granatum L.) genome and the genomics of punicalagin biosynthesis.</title>
        <authorList>
            <person name="Qin G."/>
            <person name="Xu C."/>
            <person name="Ming R."/>
            <person name="Tang H."/>
            <person name="Guyot R."/>
            <person name="Kramer E.M."/>
            <person name="Hu Y."/>
            <person name="Yi X."/>
            <person name="Qi Y."/>
            <person name="Xu X."/>
            <person name="Gao Z."/>
            <person name="Pan H."/>
            <person name="Jian J."/>
            <person name="Tian Y."/>
            <person name="Yue Z."/>
            <person name="Xu Y."/>
        </authorList>
    </citation>
    <scope>NUCLEOTIDE SEQUENCE [LARGE SCALE GENOMIC DNA]</scope>
    <source>
        <strain evidence="3">cv. Dabenzi</strain>
    </source>
</reference>
<organism evidence="2 3">
    <name type="scientific">Punica granatum</name>
    <name type="common">Pomegranate</name>
    <dbReference type="NCBI Taxonomy" id="22663"/>
    <lineage>
        <taxon>Eukaryota</taxon>
        <taxon>Viridiplantae</taxon>
        <taxon>Streptophyta</taxon>
        <taxon>Embryophyta</taxon>
        <taxon>Tracheophyta</taxon>
        <taxon>Spermatophyta</taxon>
        <taxon>Magnoliopsida</taxon>
        <taxon>eudicotyledons</taxon>
        <taxon>Gunneridae</taxon>
        <taxon>Pentapetalae</taxon>
        <taxon>rosids</taxon>
        <taxon>malvids</taxon>
        <taxon>Myrtales</taxon>
        <taxon>Lythraceae</taxon>
        <taxon>Punica</taxon>
    </lineage>
</organism>